<dbReference type="AlphaFoldDB" id="A0A0G0L2F9"/>
<name>A0A0G0L2F9_9BACT</name>
<comment type="caution">
    <text evidence="1">The sequence shown here is derived from an EMBL/GenBank/DDBJ whole genome shotgun (WGS) entry which is preliminary data.</text>
</comment>
<organism evidence="1 2">
    <name type="scientific">Candidatus Woesebacteria bacterium GW2011_GWB1_38_8</name>
    <dbReference type="NCBI Taxonomy" id="1618570"/>
    <lineage>
        <taxon>Bacteria</taxon>
        <taxon>Candidatus Woeseibacteriota</taxon>
    </lineage>
</organism>
<dbReference type="EMBL" id="LBVL01000009">
    <property type="protein sequence ID" value="KKQ85177.1"/>
    <property type="molecule type" value="Genomic_DNA"/>
</dbReference>
<sequence length="92" mass="10945">MNEDKKEMPTVIGTSRLRTNINLSKSSFVEQVEFYMKNLDRLIDQDTYWFCERIEALQAGNTTRVEFIEKSYLNPLQKKIQEIAERMSKLHL</sequence>
<evidence type="ECO:0000313" key="2">
    <source>
        <dbReference type="Proteomes" id="UP000034081"/>
    </source>
</evidence>
<gene>
    <name evidence="1" type="ORF">UT08_C0009G0011</name>
</gene>
<accession>A0A0G0L2F9</accession>
<dbReference type="STRING" id="1618570.UT08_C0009G0011"/>
<protein>
    <submittedName>
        <fullName evidence="1">Uncharacterized protein</fullName>
    </submittedName>
</protein>
<dbReference type="Proteomes" id="UP000034081">
    <property type="component" value="Unassembled WGS sequence"/>
</dbReference>
<evidence type="ECO:0000313" key="1">
    <source>
        <dbReference type="EMBL" id="KKQ85177.1"/>
    </source>
</evidence>
<reference evidence="1 2" key="1">
    <citation type="journal article" date="2015" name="Nature">
        <title>rRNA introns, odd ribosomes, and small enigmatic genomes across a large radiation of phyla.</title>
        <authorList>
            <person name="Brown C.T."/>
            <person name="Hug L.A."/>
            <person name="Thomas B.C."/>
            <person name="Sharon I."/>
            <person name="Castelle C.J."/>
            <person name="Singh A."/>
            <person name="Wilkins M.J."/>
            <person name="Williams K.H."/>
            <person name="Banfield J.F."/>
        </authorList>
    </citation>
    <scope>NUCLEOTIDE SEQUENCE [LARGE SCALE GENOMIC DNA]</scope>
</reference>
<proteinExistence type="predicted"/>